<dbReference type="AlphaFoldDB" id="A0AAN6T2B0"/>
<dbReference type="Proteomes" id="UP001305647">
    <property type="component" value="Unassembled WGS sequence"/>
</dbReference>
<evidence type="ECO:0000313" key="2">
    <source>
        <dbReference type="Proteomes" id="UP001305647"/>
    </source>
</evidence>
<gene>
    <name evidence="1" type="ORF">N658DRAFT_423469</name>
</gene>
<reference evidence="1" key="1">
    <citation type="journal article" date="2023" name="Mol. Phylogenet. Evol.">
        <title>Genome-scale phylogeny and comparative genomics of the fungal order Sordariales.</title>
        <authorList>
            <person name="Hensen N."/>
            <person name="Bonometti L."/>
            <person name="Westerberg I."/>
            <person name="Brannstrom I.O."/>
            <person name="Guillou S."/>
            <person name="Cros-Aarteil S."/>
            <person name="Calhoun S."/>
            <person name="Haridas S."/>
            <person name="Kuo A."/>
            <person name="Mondo S."/>
            <person name="Pangilinan J."/>
            <person name="Riley R."/>
            <person name="LaButti K."/>
            <person name="Andreopoulos B."/>
            <person name="Lipzen A."/>
            <person name="Chen C."/>
            <person name="Yan M."/>
            <person name="Daum C."/>
            <person name="Ng V."/>
            <person name="Clum A."/>
            <person name="Steindorff A."/>
            <person name="Ohm R.A."/>
            <person name="Martin F."/>
            <person name="Silar P."/>
            <person name="Natvig D.O."/>
            <person name="Lalanne C."/>
            <person name="Gautier V."/>
            <person name="Ament-Velasquez S.L."/>
            <person name="Kruys A."/>
            <person name="Hutchinson M.I."/>
            <person name="Powell A.J."/>
            <person name="Barry K."/>
            <person name="Miller A.N."/>
            <person name="Grigoriev I.V."/>
            <person name="Debuchy R."/>
            <person name="Gladieux P."/>
            <person name="Hiltunen Thoren M."/>
            <person name="Johannesson H."/>
        </authorList>
    </citation>
    <scope>NUCLEOTIDE SEQUENCE</scope>
    <source>
        <strain evidence="1">CBS 757.83</strain>
    </source>
</reference>
<accession>A0AAN6T2B0</accession>
<proteinExistence type="predicted"/>
<sequence length="74" mass="8093">MSERIDATLQLSGEGQTSGQTAYLLEQYLESNGGVTERLLREVNVGDIVGRAQAVRKEAERLADKIVQASQRST</sequence>
<name>A0AAN6T2B0_9PEZI</name>
<protein>
    <submittedName>
        <fullName evidence="1">Uncharacterized protein</fullName>
    </submittedName>
</protein>
<reference evidence="1" key="2">
    <citation type="submission" date="2023-05" db="EMBL/GenBank/DDBJ databases">
        <authorList>
            <consortium name="Lawrence Berkeley National Laboratory"/>
            <person name="Steindorff A."/>
            <person name="Hensen N."/>
            <person name="Bonometti L."/>
            <person name="Westerberg I."/>
            <person name="Brannstrom I.O."/>
            <person name="Guillou S."/>
            <person name="Cros-Aarteil S."/>
            <person name="Calhoun S."/>
            <person name="Haridas S."/>
            <person name="Kuo A."/>
            <person name="Mondo S."/>
            <person name="Pangilinan J."/>
            <person name="Riley R."/>
            <person name="Labutti K."/>
            <person name="Andreopoulos B."/>
            <person name="Lipzen A."/>
            <person name="Chen C."/>
            <person name="Yanf M."/>
            <person name="Daum C."/>
            <person name="Ng V."/>
            <person name="Clum A."/>
            <person name="Ohm R."/>
            <person name="Martin F."/>
            <person name="Silar P."/>
            <person name="Natvig D."/>
            <person name="Lalanne C."/>
            <person name="Gautier V."/>
            <person name="Ament-Velasquez S.L."/>
            <person name="Kruys A."/>
            <person name="Hutchinson M.I."/>
            <person name="Powell A.J."/>
            <person name="Barry K."/>
            <person name="Miller A.N."/>
            <person name="Grigoriev I.V."/>
            <person name="Debuchy R."/>
            <person name="Gladieux P."/>
            <person name="Thoren M.H."/>
            <person name="Johannesson H."/>
        </authorList>
    </citation>
    <scope>NUCLEOTIDE SEQUENCE</scope>
    <source>
        <strain evidence="1">CBS 757.83</strain>
    </source>
</reference>
<keyword evidence="2" id="KW-1185">Reference proteome</keyword>
<organism evidence="1 2">
    <name type="scientific">Parathielavia hyrcaniae</name>
    <dbReference type="NCBI Taxonomy" id="113614"/>
    <lineage>
        <taxon>Eukaryota</taxon>
        <taxon>Fungi</taxon>
        <taxon>Dikarya</taxon>
        <taxon>Ascomycota</taxon>
        <taxon>Pezizomycotina</taxon>
        <taxon>Sordariomycetes</taxon>
        <taxon>Sordariomycetidae</taxon>
        <taxon>Sordariales</taxon>
        <taxon>Chaetomiaceae</taxon>
        <taxon>Parathielavia</taxon>
    </lineage>
</organism>
<comment type="caution">
    <text evidence="1">The sequence shown here is derived from an EMBL/GenBank/DDBJ whole genome shotgun (WGS) entry which is preliminary data.</text>
</comment>
<evidence type="ECO:0000313" key="1">
    <source>
        <dbReference type="EMBL" id="KAK4102505.1"/>
    </source>
</evidence>
<dbReference type="EMBL" id="MU863631">
    <property type="protein sequence ID" value="KAK4102505.1"/>
    <property type="molecule type" value="Genomic_DNA"/>
</dbReference>